<keyword evidence="3" id="KW-1185">Reference proteome</keyword>
<comment type="caution">
    <text evidence="2">The sequence shown here is derived from an EMBL/GenBank/DDBJ whole genome shotgun (WGS) entry which is preliminary data.</text>
</comment>
<feature type="signal peptide" evidence="1">
    <location>
        <begin position="1"/>
        <end position="24"/>
    </location>
</feature>
<gene>
    <name evidence="2" type="ORF">SR1949_47250</name>
</gene>
<evidence type="ECO:0000313" key="3">
    <source>
        <dbReference type="Proteomes" id="UP000300142"/>
    </source>
</evidence>
<dbReference type="EMBL" id="BJCE01000280">
    <property type="protein sequence ID" value="GCL39598.1"/>
    <property type="molecule type" value="Genomic_DNA"/>
</dbReference>
<organism evidence="2 3">
    <name type="scientific">Sphaerospermopsis reniformis</name>
    <dbReference type="NCBI Taxonomy" id="531300"/>
    <lineage>
        <taxon>Bacteria</taxon>
        <taxon>Bacillati</taxon>
        <taxon>Cyanobacteriota</taxon>
        <taxon>Cyanophyceae</taxon>
        <taxon>Nostocales</taxon>
        <taxon>Aphanizomenonaceae</taxon>
        <taxon>Sphaerospermopsis</taxon>
    </lineage>
</organism>
<dbReference type="RefSeq" id="WP_137669136.1">
    <property type="nucleotide sequence ID" value="NZ_BJCE01000280.1"/>
</dbReference>
<evidence type="ECO:0000256" key="1">
    <source>
        <dbReference type="SAM" id="SignalP"/>
    </source>
</evidence>
<proteinExistence type="predicted"/>
<dbReference type="AlphaFoldDB" id="A0A480A8L5"/>
<sequence>MIFNFKKSSALLALFILVSSSYFHDVAQASVKNQPQVIAKQQVNSKTAQPHPVFKSILPKLKKNTKITILLPNYIPGLEGENPLYAIIETADKNKYDILLGFSPDCTGGTACRLGMISAEAINSKTPRLTGKAVSLAKGTTAYFVDAKCGANCSDSTLTWRQKGVQYTIGIKAGKQKDLVEMAKSVITP</sequence>
<protein>
    <submittedName>
        <fullName evidence="2">Uncharacterized protein</fullName>
    </submittedName>
</protein>
<evidence type="ECO:0000313" key="2">
    <source>
        <dbReference type="EMBL" id="GCL39598.1"/>
    </source>
</evidence>
<keyword evidence="1" id="KW-0732">Signal</keyword>
<feature type="chain" id="PRO_5019759364" evidence="1">
    <location>
        <begin position="25"/>
        <end position="189"/>
    </location>
</feature>
<reference evidence="3" key="1">
    <citation type="submission" date="2019-02" db="EMBL/GenBank/DDBJ databases">
        <title>Draft genome sequence of Sphaerospermopsis reniformis NIES-1949.</title>
        <authorList>
            <person name="Yamaguchi H."/>
            <person name="Suzuki S."/>
            <person name="Kawachi M."/>
        </authorList>
    </citation>
    <scope>NUCLEOTIDE SEQUENCE [LARGE SCALE GENOMIC DNA]</scope>
    <source>
        <strain evidence="3">NIES-1949</strain>
    </source>
</reference>
<accession>A0A480A8L5</accession>
<dbReference type="Proteomes" id="UP000300142">
    <property type="component" value="Unassembled WGS sequence"/>
</dbReference>
<name>A0A480A8L5_9CYAN</name>